<keyword evidence="11" id="KW-0479">Metal-binding</keyword>
<dbReference type="EMBL" id="AVPG01000001">
    <property type="protein sequence ID" value="KGX88867.1"/>
    <property type="molecule type" value="Genomic_DNA"/>
</dbReference>
<dbReference type="GO" id="GO:0000287">
    <property type="term" value="F:magnesium ion binding"/>
    <property type="evidence" value="ECO:0007669"/>
    <property type="project" value="UniProtKB-UniRule"/>
</dbReference>
<keyword evidence="11" id="KW-0460">Magnesium</keyword>
<comment type="caution">
    <text evidence="12">The sequence shown here is derived from an EMBL/GenBank/DDBJ whole genome shotgun (WGS) entry which is preliminary data.</text>
</comment>
<dbReference type="CDD" id="cd00464">
    <property type="entry name" value="SK"/>
    <property type="match status" value="1"/>
</dbReference>
<protein>
    <recommendedName>
        <fullName evidence="3 11">Shikimate kinase</fullName>
        <shortName evidence="11">SK</shortName>
        <ecNumber evidence="3 11">2.7.1.71</ecNumber>
    </recommendedName>
</protein>
<dbReference type="Gene3D" id="3.40.50.300">
    <property type="entry name" value="P-loop containing nucleotide triphosphate hydrolases"/>
    <property type="match status" value="1"/>
</dbReference>
<comment type="function">
    <text evidence="11">Catalyzes the specific phosphorylation of the 3-hydroxyl group of shikimic acid using ATP as a cosubstrate.</text>
</comment>
<comment type="caution">
    <text evidence="11">Lacks conserved residue(s) required for the propagation of feature annotation.</text>
</comment>
<dbReference type="SUPFAM" id="SSF52540">
    <property type="entry name" value="P-loop containing nucleoside triphosphate hydrolases"/>
    <property type="match status" value="1"/>
</dbReference>
<dbReference type="GO" id="GO:0009073">
    <property type="term" value="P:aromatic amino acid family biosynthetic process"/>
    <property type="evidence" value="ECO:0007669"/>
    <property type="project" value="UniProtKB-KW"/>
</dbReference>
<evidence type="ECO:0000313" key="12">
    <source>
        <dbReference type="EMBL" id="KGX88867.1"/>
    </source>
</evidence>
<feature type="binding site" evidence="11">
    <location>
        <position position="80"/>
    </location>
    <ligand>
        <name>substrate</name>
    </ligand>
</feature>
<dbReference type="PRINTS" id="PR01100">
    <property type="entry name" value="SHIKIMTKNASE"/>
</dbReference>
<comment type="subcellular location">
    <subcellularLocation>
        <location evidence="11">Cytoplasm</location>
    </subcellularLocation>
</comment>
<name>A0A0A5HZ28_9BACI</name>
<comment type="pathway">
    <text evidence="1 11">Metabolic intermediate biosynthesis; chorismate biosynthesis; chorismate from D-erythrose 4-phosphate and phosphoenolpyruvate: step 5/7.</text>
</comment>
<dbReference type="GO" id="GO:0008652">
    <property type="term" value="P:amino acid biosynthetic process"/>
    <property type="evidence" value="ECO:0007669"/>
    <property type="project" value="UniProtKB-KW"/>
</dbReference>
<evidence type="ECO:0000256" key="6">
    <source>
        <dbReference type="ARBA" id="ARBA00022741"/>
    </source>
</evidence>
<evidence type="ECO:0000256" key="5">
    <source>
        <dbReference type="ARBA" id="ARBA00022679"/>
    </source>
</evidence>
<feature type="binding site" evidence="11">
    <location>
        <position position="59"/>
    </location>
    <ligand>
        <name>substrate</name>
    </ligand>
</feature>
<dbReference type="PANTHER" id="PTHR21087">
    <property type="entry name" value="SHIKIMATE KINASE"/>
    <property type="match status" value="1"/>
</dbReference>
<proteinExistence type="inferred from homology"/>
<dbReference type="InterPro" id="IPR031322">
    <property type="entry name" value="Shikimate/glucono_kinase"/>
</dbReference>
<reference evidence="12 13" key="1">
    <citation type="submission" date="2013-08" db="EMBL/GenBank/DDBJ databases">
        <authorList>
            <person name="Huang J."/>
            <person name="Wang G."/>
        </authorList>
    </citation>
    <scope>NUCLEOTIDE SEQUENCE [LARGE SCALE GENOMIC DNA]</scope>
    <source>
        <strain evidence="12 13">JSM 072002</strain>
    </source>
</reference>
<comment type="similarity">
    <text evidence="2 11">Belongs to the shikimate kinase family.</text>
</comment>
<dbReference type="Pfam" id="PF01202">
    <property type="entry name" value="SKI"/>
    <property type="match status" value="1"/>
</dbReference>
<comment type="cofactor">
    <cofactor evidence="11">
        <name>Mg(2+)</name>
        <dbReference type="ChEBI" id="CHEBI:18420"/>
    </cofactor>
    <text evidence="11">Binds 1 Mg(2+) ion per subunit.</text>
</comment>
<keyword evidence="7 11" id="KW-0418">Kinase</keyword>
<dbReference type="GO" id="GO:0005829">
    <property type="term" value="C:cytosol"/>
    <property type="evidence" value="ECO:0007669"/>
    <property type="project" value="TreeGrafter"/>
</dbReference>
<feature type="binding site" evidence="11">
    <location>
        <position position="35"/>
    </location>
    <ligand>
        <name>substrate</name>
    </ligand>
</feature>
<keyword evidence="6 11" id="KW-0547">Nucleotide-binding</keyword>
<organism evidence="12 13">
    <name type="scientific">Pontibacillus litoralis JSM 072002</name>
    <dbReference type="NCBI Taxonomy" id="1385512"/>
    <lineage>
        <taxon>Bacteria</taxon>
        <taxon>Bacillati</taxon>
        <taxon>Bacillota</taxon>
        <taxon>Bacilli</taxon>
        <taxon>Bacillales</taxon>
        <taxon>Bacillaceae</taxon>
        <taxon>Pontibacillus</taxon>
    </lineage>
</organism>
<accession>A0A0A5HZ28</accession>
<dbReference type="Proteomes" id="UP000030401">
    <property type="component" value="Unassembled WGS sequence"/>
</dbReference>
<dbReference type="STRING" id="1385512.N784_00505"/>
<sequence>MTVRPVYLIGFMGSGKSSVGKMCAGQLSVPFIDTDTLVEQKAQQSISDIFAEQGEDRFRDIETAVLQNISREPSIIATGGGIVERERNQKIMDENGVVIYLHADFATIANRLQVDSSRPLWNQDLQKRHALYEQRLPVYRRWGQHVIETDDKGLEETVQTIMNVIKQV</sequence>
<gene>
    <name evidence="11" type="primary">aroK</name>
    <name evidence="12" type="ORF">N784_00505</name>
</gene>
<feature type="binding site" evidence="11">
    <location>
        <position position="135"/>
    </location>
    <ligand>
        <name>substrate</name>
    </ligand>
</feature>
<feature type="binding site" evidence="11">
    <location>
        <begin position="13"/>
        <end position="18"/>
    </location>
    <ligand>
        <name>ATP</name>
        <dbReference type="ChEBI" id="CHEBI:30616"/>
    </ligand>
</feature>
<dbReference type="InterPro" id="IPR023000">
    <property type="entry name" value="Shikimate_kinase_CS"/>
</dbReference>
<dbReference type="InterPro" id="IPR027417">
    <property type="entry name" value="P-loop_NTPase"/>
</dbReference>
<dbReference type="GO" id="GO:0009423">
    <property type="term" value="P:chorismate biosynthetic process"/>
    <property type="evidence" value="ECO:0007669"/>
    <property type="project" value="UniProtKB-UniRule"/>
</dbReference>
<evidence type="ECO:0000256" key="9">
    <source>
        <dbReference type="ARBA" id="ARBA00023141"/>
    </source>
</evidence>
<keyword evidence="13" id="KW-1185">Reference proteome</keyword>
<evidence type="ECO:0000256" key="3">
    <source>
        <dbReference type="ARBA" id="ARBA00012154"/>
    </source>
</evidence>
<keyword evidence="9 11" id="KW-0057">Aromatic amino acid biosynthesis</keyword>
<evidence type="ECO:0000256" key="4">
    <source>
        <dbReference type="ARBA" id="ARBA00022605"/>
    </source>
</evidence>
<dbReference type="EC" id="2.7.1.71" evidence="3 11"/>
<evidence type="ECO:0000256" key="8">
    <source>
        <dbReference type="ARBA" id="ARBA00022840"/>
    </source>
</evidence>
<dbReference type="PROSITE" id="PS01128">
    <property type="entry name" value="SHIKIMATE_KINASE"/>
    <property type="match status" value="1"/>
</dbReference>
<dbReference type="InterPro" id="IPR000623">
    <property type="entry name" value="Shikimate_kinase/TSH1"/>
</dbReference>
<dbReference type="GO" id="GO:0005524">
    <property type="term" value="F:ATP binding"/>
    <property type="evidence" value="ECO:0007669"/>
    <property type="project" value="UniProtKB-UniRule"/>
</dbReference>
<dbReference type="HAMAP" id="MF_00109">
    <property type="entry name" value="Shikimate_kinase"/>
    <property type="match status" value="1"/>
</dbReference>
<evidence type="ECO:0000313" key="13">
    <source>
        <dbReference type="Proteomes" id="UP000030401"/>
    </source>
</evidence>
<evidence type="ECO:0000256" key="2">
    <source>
        <dbReference type="ARBA" id="ARBA00006997"/>
    </source>
</evidence>
<evidence type="ECO:0000256" key="7">
    <source>
        <dbReference type="ARBA" id="ARBA00022777"/>
    </source>
</evidence>
<feature type="binding site" evidence="11">
    <location>
        <position position="17"/>
    </location>
    <ligand>
        <name>Mg(2+)</name>
        <dbReference type="ChEBI" id="CHEBI:18420"/>
    </ligand>
</feature>
<comment type="catalytic activity">
    <reaction evidence="10 11">
        <text>shikimate + ATP = 3-phosphoshikimate + ADP + H(+)</text>
        <dbReference type="Rhea" id="RHEA:13121"/>
        <dbReference type="ChEBI" id="CHEBI:15378"/>
        <dbReference type="ChEBI" id="CHEBI:30616"/>
        <dbReference type="ChEBI" id="CHEBI:36208"/>
        <dbReference type="ChEBI" id="CHEBI:145989"/>
        <dbReference type="ChEBI" id="CHEBI:456216"/>
        <dbReference type="EC" id="2.7.1.71"/>
    </reaction>
</comment>
<dbReference type="AlphaFoldDB" id="A0A0A5HZ28"/>
<keyword evidence="11" id="KW-0963">Cytoplasm</keyword>
<dbReference type="UniPathway" id="UPA00053">
    <property type="reaction ID" value="UER00088"/>
</dbReference>
<dbReference type="eggNOG" id="COG0703">
    <property type="taxonomic scope" value="Bacteria"/>
</dbReference>
<keyword evidence="8 11" id="KW-0067">ATP-binding</keyword>
<dbReference type="GO" id="GO:0004765">
    <property type="term" value="F:shikimate kinase activity"/>
    <property type="evidence" value="ECO:0007669"/>
    <property type="project" value="UniProtKB-UniRule"/>
</dbReference>
<dbReference type="PANTHER" id="PTHR21087:SF16">
    <property type="entry name" value="SHIKIMATE KINASE 1, CHLOROPLASTIC"/>
    <property type="match status" value="1"/>
</dbReference>
<evidence type="ECO:0000256" key="10">
    <source>
        <dbReference type="ARBA" id="ARBA00048567"/>
    </source>
</evidence>
<feature type="binding site" evidence="11">
    <location>
        <position position="118"/>
    </location>
    <ligand>
        <name>ATP</name>
        <dbReference type="ChEBI" id="CHEBI:30616"/>
    </ligand>
</feature>
<comment type="subunit">
    <text evidence="11">Monomer.</text>
</comment>
<keyword evidence="5 11" id="KW-0808">Transferase</keyword>
<keyword evidence="4 11" id="KW-0028">Amino-acid biosynthesis</keyword>
<evidence type="ECO:0000256" key="11">
    <source>
        <dbReference type="HAMAP-Rule" id="MF_00109"/>
    </source>
</evidence>
<evidence type="ECO:0000256" key="1">
    <source>
        <dbReference type="ARBA" id="ARBA00004842"/>
    </source>
</evidence>